<gene>
    <name evidence="2" type="ORF">EDC56_3702</name>
</gene>
<dbReference type="InterPro" id="IPR055760">
    <property type="entry name" value="DUF7336"/>
</dbReference>
<feature type="domain" description="DUF7336" evidence="1">
    <location>
        <begin position="3"/>
        <end position="66"/>
    </location>
</feature>
<accession>A0A3N2D546</accession>
<organism evidence="2 3">
    <name type="scientific">Sinobacterium caligoides</name>
    <dbReference type="NCBI Taxonomy" id="933926"/>
    <lineage>
        <taxon>Bacteria</taxon>
        <taxon>Pseudomonadati</taxon>
        <taxon>Pseudomonadota</taxon>
        <taxon>Gammaproteobacteria</taxon>
        <taxon>Cellvibrionales</taxon>
        <taxon>Spongiibacteraceae</taxon>
        <taxon>Sinobacterium</taxon>
    </lineage>
</organism>
<dbReference type="AlphaFoldDB" id="A0A3N2D546"/>
<reference evidence="2 3" key="1">
    <citation type="submission" date="2018-11" db="EMBL/GenBank/DDBJ databases">
        <title>Genomic Encyclopedia of Type Strains, Phase IV (KMG-IV): sequencing the most valuable type-strain genomes for metagenomic binning, comparative biology and taxonomic classification.</title>
        <authorList>
            <person name="Goeker M."/>
        </authorList>
    </citation>
    <scope>NUCLEOTIDE SEQUENCE [LARGE SCALE GENOMIC DNA]</scope>
    <source>
        <strain evidence="2 3">DSM 100316</strain>
    </source>
</reference>
<evidence type="ECO:0000259" key="1">
    <source>
        <dbReference type="Pfam" id="PF24024"/>
    </source>
</evidence>
<keyword evidence="3" id="KW-1185">Reference proteome</keyword>
<sequence>MEYVYLLEHTHIYSEGEESTKTIGIYKSEAEALKVVEKLKGVSGFEKYPQGFNIDKCKLGQSFWQEGYAGE</sequence>
<proteinExistence type="predicted"/>
<dbReference type="Proteomes" id="UP000275394">
    <property type="component" value="Unassembled WGS sequence"/>
</dbReference>
<protein>
    <recommendedName>
        <fullName evidence="1">DUF7336 domain-containing protein</fullName>
    </recommendedName>
</protein>
<name>A0A3N2D546_9GAMM</name>
<evidence type="ECO:0000313" key="3">
    <source>
        <dbReference type="Proteomes" id="UP000275394"/>
    </source>
</evidence>
<dbReference type="EMBL" id="RKHR01000009">
    <property type="protein sequence ID" value="ROR94889.1"/>
    <property type="molecule type" value="Genomic_DNA"/>
</dbReference>
<comment type="caution">
    <text evidence="2">The sequence shown here is derived from an EMBL/GenBank/DDBJ whole genome shotgun (WGS) entry which is preliminary data.</text>
</comment>
<evidence type="ECO:0000313" key="2">
    <source>
        <dbReference type="EMBL" id="ROR94889.1"/>
    </source>
</evidence>
<dbReference type="Pfam" id="PF24024">
    <property type="entry name" value="DUF7336"/>
    <property type="match status" value="1"/>
</dbReference>